<reference evidence="2" key="1">
    <citation type="journal article" date="2020" name="Stud. Mycol.">
        <title>101 Dothideomycetes genomes: a test case for predicting lifestyles and emergence of pathogens.</title>
        <authorList>
            <person name="Haridas S."/>
            <person name="Albert R."/>
            <person name="Binder M."/>
            <person name="Bloem J."/>
            <person name="Labutti K."/>
            <person name="Salamov A."/>
            <person name="Andreopoulos B."/>
            <person name="Baker S."/>
            <person name="Barry K."/>
            <person name="Bills G."/>
            <person name="Bluhm B."/>
            <person name="Cannon C."/>
            <person name="Castanera R."/>
            <person name="Culley D."/>
            <person name="Daum C."/>
            <person name="Ezra D."/>
            <person name="Gonzalez J."/>
            <person name="Henrissat B."/>
            <person name="Kuo A."/>
            <person name="Liang C."/>
            <person name="Lipzen A."/>
            <person name="Lutzoni F."/>
            <person name="Magnuson J."/>
            <person name="Mondo S."/>
            <person name="Nolan M."/>
            <person name="Ohm R."/>
            <person name="Pangilinan J."/>
            <person name="Park H.-J."/>
            <person name="Ramirez L."/>
            <person name="Alfaro M."/>
            <person name="Sun H."/>
            <person name="Tritt A."/>
            <person name="Yoshinaga Y."/>
            <person name="Zwiers L.-H."/>
            <person name="Turgeon B."/>
            <person name="Goodwin S."/>
            <person name="Spatafora J."/>
            <person name="Crous P."/>
            <person name="Grigoriev I."/>
        </authorList>
    </citation>
    <scope>NUCLEOTIDE SEQUENCE</scope>
    <source>
        <strain evidence="2">CBS 122681</strain>
    </source>
</reference>
<proteinExistence type="predicted"/>
<name>A0A6A6TAP0_9PLEO</name>
<organism evidence="2 3">
    <name type="scientific">Lophiostoma macrostomum CBS 122681</name>
    <dbReference type="NCBI Taxonomy" id="1314788"/>
    <lineage>
        <taxon>Eukaryota</taxon>
        <taxon>Fungi</taxon>
        <taxon>Dikarya</taxon>
        <taxon>Ascomycota</taxon>
        <taxon>Pezizomycotina</taxon>
        <taxon>Dothideomycetes</taxon>
        <taxon>Pleosporomycetidae</taxon>
        <taxon>Pleosporales</taxon>
        <taxon>Lophiostomataceae</taxon>
        <taxon>Lophiostoma</taxon>
    </lineage>
</organism>
<evidence type="ECO:0000256" key="1">
    <source>
        <dbReference type="SAM" id="MobiDB-lite"/>
    </source>
</evidence>
<dbReference type="Proteomes" id="UP000799324">
    <property type="component" value="Unassembled WGS sequence"/>
</dbReference>
<dbReference type="EMBL" id="MU004342">
    <property type="protein sequence ID" value="KAF2655968.1"/>
    <property type="molecule type" value="Genomic_DNA"/>
</dbReference>
<dbReference type="AlphaFoldDB" id="A0A6A6TAP0"/>
<evidence type="ECO:0000313" key="2">
    <source>
        <dbReference type="EMBL" id="KAF2655968.1"/>
    </source>
</evidence>
<gene>
    <name evidence="2" type="ORF">K491DRAFT_715814</name>
</gene>
<feature type="region of interest" description="Disordered" evidence="1">
    <location>
        <begin position="1"/>
        <end position="45"/>
    </location>
</feature>
<accession>A0A6A6TAP0</accession>
<keyword evidence="3" id="KW-1185">Reference proteome</keyword>
<sequence length="140" mass="15802">MSTAESSKSSDPSTSKQPDPNQSKSPKPSQVKSSTPNIPDPTCVFRDSEYAKTGWPQWWFPQPGEACIGDTAVQQKGAVCDRCARRIMRALDLTAAKADPTRGEQWFIREYRLYDQTFEEIKVRDGDKIIDIYPVARSKE</sequence>
<feature type="compositionally biased region" description="Low complexity" evidence="1">
    <location>
        <begin position="1"/>
        <end position="34"/>
    </location>
</feature>
<protein>
    <submittedName>
        <fullName evidence="2">Uncharacterized protein</fullName>
    </submittedName>
</protein>
<evidence type="ECO:0000313" key="3">
    <source>
        <dbReference type="Proteomes" id="UP000799324"/>
    </source>
</evidence>